<keyword evidence="7" id="KW-1185">Reference proteome</keyword>
<accession>A0ABS5EUQ6</accession>
<evidence type="ECO:0000256" key="1">
    <source>
        <dbReference type="ARBA" id="ARBA00004761"/>
    </source>
</evidence>
<dbReference type="EC" id="4.1.3.16" evidence="6"/>
<sequence length="216" mass="21684">MATTNGGNAHPLIAQFRAARLIPVIRTSTAARAATAVAWLQDAGLSIFEITMTVPDAPALIRGLASDPRLLVGAGTVPDAAGAYACLDAGARFLVSPWVEPTIVEPAHEAGACAMLGALTPTEVRAALAAGADVVKIFPAASVGGPQHVKALRSVFPEVVFCPTGGVDARNLPDYLDAGAAFVGIGGKLVDEKLIAAGDRGAVIAAAHAAMGTATT</sequence>
<dbReference type="GO" id="GO:0008675">
    <property type="term" value="F:2-dehydro-3-deoxy-phosphogluconate aldolase activity"/>
    <property type="evidence" value="ECO:0007669"/>
    <property type="project" value="UniProtKB-EC"/>
</dbReference>
<dbReference type="CDD" id="cd00452">
    <property type="entry name" value="KDPG_aldolase"/>
    <property type="match status" value="1"/>
</dbReference>
<comment type="similarity">
    <text evidence="2">Belongs to the KHG/KDPG aldolase family.</text>
</comment>
<evidence type="ECO:0000313" key="7">
    <source>
        <dbReference type="Proteomes" id="UP001196870"/>
    </source>
</evidence>
<dbReference type="InterPro" id="IPR013785">
    <property type="entry name" value="Aldolase_TIM"/>
</dbReference>
<dbReference type="GO" id="GO:0008700">
    <property type="term" value="F:(R,S)-4-hydroxy-2-oxoglutarate aldolase activity"/>
    <property type="evidence" value="ECO:0007669"/>
    <property type="project" value="UniProtKB-EC"/>
</dbReference>
<dbReference type="InterPro" id="IPR000887">
    <property type="entry name" value="Aldlse_KDPG_KHG"/>
</dbReference>
<evidence type="ECO:0000256" key="2">
    <source>
        <dbReference type="ARBA" id="ARBA00006906"/>
    </source>
</evidence>
<dbReference type="NCBIfam" id="TIGR01182">
    <property type="entry name" value="eda"/>
    <property type="match status" value="1"/>
</dbReference>
<dbReference type="Pfam" id="PF01081">
    <property type="entry name" value="Aldolase"/>
    <property type="match status" value="1"/>
</dbReference>
<dbReference type="EMBL" id="JAAGBB010000006">
    <property type="protein sequence ID" value="MBR0664040.1"/>
    <property type="molecule type" value="Genomic_DNA"/>
</dbReference>
<name>A0ABS5EUQ6_9PROT</name>
<dbReference type="RefSeq" id="WP_211851639.1">
    <property type="nucleotide sequence ID" value="NZ_JAAGBB010000006.1"/>
</dbReference>
<evidence type="ECO:0000313" key="6">
    <source>
        <dbReference type="EMBL" id="MBR0664040.1"/>
    </source>
</evidence>
<proteinExistence type="inferred from homology"/>
<keyword evidence="5" id="KW-0119">Carbohydrate metabolism</keyword>
<gene>
    <name evidence="6" type="primary">eda</name>
    <name evidence="6" type="ORF">GXW71_06685</name>
</gene>
<organism evidence="6 7">
    <name type="scientific">Plastoroseomonas hellenica</name>
    <dbReference type="NCBI Taxonomy" id="2687306"/>
    <lineage>
        <taxon>Bacteria</taxon>
        <taxon>Pseudomonadati</taxon>
        <taxon>Pseudomonadota</taxon>
        <taxon>Alphaproteobacteria</taxon>
        <taxon>Acetobacterales</taxon>
        <taxon>Acetobacteraceae</taxon>
        <taxon>Plastoroseomonas</taxon>
    </lineage>
</organism>
<dbReference type="PANTHER" id="PTHR30246:SF1">
    <property type="entry name" value="2-DEHYDRO-3-DEOXY-6-PHOSPHOGALACTONATE ALDOLASE-RELATED"/>
    <property type="match status" value="1"/>
</dbReference>
<protein>
    <submittedName>
        <fullName evidence="6">Bifunctional 4-hydroxy-2-oxoglutarate aldolase/2-dehydro-3-deoxy-phosphogluconate aldolase</fullName>
        <ecNumber evidence="6">4.1.2.14</ecNumber>
        <ecNumber evidence="6">4.1.3.16</ecNumber>
    </submittedName>
</protein>
<keyword evidence="4 6" id="KW-0456">Lyase</keyword>
<dbReference type="Proteomes" id="UP001196870">
    <property type="component" value="Unassembled WGS sequence"/>
</dbReference>
<dbReference type="EC" id="4.1.2.14" evidence="6"/>
<comment type="subunit">
    <text evidence="3">Homotrimer.</text>
</comment>
<evidence type="ECO:0000256" key="4">
    <source>
        <dbReference type="ARBA" id="ARBA00023239"/>
    </source>
</evidence>
<comment type="pathway">
    <text evidence="1">Carbohydrate acid metabolism.</text>
</comment>
<comment type="caution">
    <text evidence="6">The sequence shown here is derived from an EMBL/GenBank/DDBJ whole genome shotgun (WGS) entry which is preliminary data.</text>
</comment>
<dbReference type="Gene3D" id="3.20.20.70">
    <property type="entry name" value="Aldolase class I"/>
    <property type="match status" value="1"/>
</dbReference>
<evidence type="ECO:0000256" key="5">
    <source>
        <dbReference type="ARBA" id="ARBA00023277"/>
    </source>
</evidence>
<dbReference type="SUPFAM" id="SSF51569">
    <property type="entry name" value="Aldolase"/>
    <property type="match status" value="1"/>
</dbReference>
<evidence type="ECO:0000256" key="3">
    <source>
        <dbReference type="ARBA" id="ARBA00011233"/>
    </source>
</evidence>
<reference evidence="7" key="1">
    <citation type="journal article" date="2021" name="Syst. Appl. Microbiol.">
        <title>Roseomonas hellenica sp. nov., isolated from roots of wild-growing Alkanna tinctoria.</title>
        <authorList>
            <person name="Rat A."/>
            <person name="Naranjo H.D."/>
            <person name="Lebbe L."/>
            <person name="Cnockaert M."/>
            <person name="Krigas N."/>
            <person name="Grigoriadou K."/>
            <person name="Maloupa E."/>
            <person name="Willems A."/>
        </authorList>
    </citation>
    <scope>NUCLEOTIDE SEQUENCE [LARGE SCALE GENOMIC DNA]</scope>
    <source>
        <strain evidence="7">LMG 31523</strain>
    </source>
</reference>
<dbReference type="PANTHER" id="PTHR30246">
    <property type="entry name" value="2-KETO-3-DEOXY-6-PHOSPHOGLUCONATE ALDOLASE"/>
    <property type="match status" value="1"/>
</dbReference>